<dbReference type="KEGG" id="metu:GNH96_02965"/>
<keyword evidence="1" id="KW-0812">Transmembrane</keyword>
<dbReference type="AlphaFoldDB" id="A0A858Q5A1"/>
<accession>A0A858Q5A1</accession>
<sequence>MNKTCWILCFSLLGGCAHLPNGEIDYKGSFEKSMEYLGMAVWAPIVVPFVLAAYTKASGPINTSCWNSGGRLICNSQGFINGRYYSGTRTYQFHK</sequence>
<dbReference type="Proteomes" id="UP000503004">
    <property type="component" value="Chromosome"/>
</dbReference>
<keyword evidence="3" id="KW-1185">Reference proteome</keyword>
<dbReference type="EMBL" id="CP046565">
    <property type="protein sequence ID" value="QJD29032.1"/>
    <property type="molecule type" value="Genomic_DNA"/>
</dbReference>
<protein>
    <recommendedName>
        <fullName evidence="4">Lipoprotein</fullName>
    </recommendedName>
</protein>
<evidence type="ECO:0000256" key="1">
    <source>
        <dbReference type="SAM" id="Phobius"/>
    </source>
</evidence>
<organism evidence="2 3">
    <name type="scientific">Methylococcus geothermalis</name>
    <dbReference type="NCBI Taxonomy" id="2681310"/>
    <lineage>
        <taxon>Bacteria</taxon>
        <taxon>Pseudomonadati</taxon>
        <taxon>Pseudomonadota</taxon>
        <taxon>Gammaproteobacteria</taxon>
        <taxon>Methylococcales</taxon>
        <taxon>Methylococcaceae</taxon>
        <taxon>Methylococcus</taxon>
    </lineage>
</organism>
<feature type="transmembrane region" description="Helical" evidence="1">
    <location>
        <begin position="36"/>
        <end position="54"/>
    </location>
</feature>
<dbReference type="PROSITE" id="PS51257">
    <property type="entry name" value="PROKAR_LIPOPROTEIN"/>
    <property type="match status" value="1"/>
</dbReference>
<evidence type="ECO:0008006" key="4">
    <source>
        <dbReference type="Google" id="ProtNLM"/>
    </source>
</evidence>
<keyword evidence="1" id="KW-1133">Transmembrane helix</keyword>
<reference evidence="3" key="1">
    <citation type="submission" date="2019-12" db="EMBL/GenBank/DDBJ databases">
        <authorList>
            <person name="Awala S.I."/>
            <person name="Rhee S.K."/>
        </authorList>
    </citation>
    <scope>NUCLEOTIDE SEQUENCE [LARGE SCALE GENOMIC DNA]</scope>
    <source>
        <strain evidence="3">IM1</strain>
    </source>
</reference>
<gene>
    <name evidence="2" type="ORF">GNH96_02965</name>
</gene>
<evidence type="ECO:0000313" key="2">
    <source>
        <dbReference type="EMBL" id="QJD29032.1"/>
    </source>
</evidence>
<keyword evidence="1" id="KW-0472">Membrane</keyword>
<evidence type="ECO:0000313" key="3">
    <source>
        <dbReference type="Proteomes" id="UP000503004"/>
    </source>
</evidence>
<name>A0A858Q5A1_9GAMM</name>
<proteinExistence type="predicted"/>